<dbReference type="PANTHER" id="PTHR30004">
    <property type="entry name" value="4-HYDROXYTHREONINE-4-PHOSPHATE DEHYDROGENASE"/>
    <property type="match status" value="1"/>
</dbReference>
<keyword evidence="3" id="KW-0520">NAD</keyword>
<proteinExistence type="predicted"/>
<dbReference type="GO" id="GO:0016491">
    <property type="term" value="F:oxidoreductase activity"/>
    <property type="evidence" value="ECO:0007669"/>
    <property type="project" value="UniProtKB-KW"/>
</dbReference>
<name>A0A381XGW3_9ZZZZ</name>
<dbReference type="NCBIfam" id="TIGR00557">
    <property type="entry name" value="pdxA"/>
    <property type="match status" value="1"/>
</dbReference>
<dbReference type="AlphaFoldDB" id="A0A381XGW3"/>
<evidence type="ECO:0000256" key="2">
    <source>
        <dbReference type="ARBA" id="ARBA00023002"/>
    </source>
</evidence>
<dbReference type="GO" id="GO:0051287">
    <property type="term" value="F:NAD binding"/>
    <property type="evidence" value="ECO:0007669"/>
    <property type="project" value="InterPro"/>
</dbReference>
<sequence length="324" mass="34920">MAVTMGDASGVGPEITLRCYANGELANDVVVYGDVAILRAGATLLKLDVPIDAVEAPRQVIQGSLNVIDLGLLDATDLTPGILRKDSGAAARAYVERATHDALKGEIAGIVTLPVNKEATRMSDPDFIGHTELIAQLCDVQNYSMMLVTDDVAVSHVSAHVPLTEAIRRVTKQRVRAVIELTHKTLSMGTENPRIAVCGLNPHASENGLFGDEEKKFITPAIAESVIAGINVSGPYPADTIFHQAIHHNRYDAVVCMYHDQGHAPMKLFDFESAVNVTIGLPIVRTSVDHGTAFDIAWKGTAFTNSLDHALRYARKLASKHHSF</sequence>
<evidence type="ECO:0000256" key="3">
    <source>
        <dbReference type="ARBA" id="ARBA00023027"/>
    </source>
</evidence>
<evidence type="ECO:0000256" key="1">
    <source>
        <dbReference type="ARBA" id="ARBA00022723"/>
    </source>
</evidence>
<dbReference type="SUPFAM" id="SSF53659">
    <property type="entry name" value="Isocitrate/Isopropylmalate dehydrogenase-like"/>
    <property type="match status" value="1"/>
</dbReference>
<evidence type="ECO:0000313" key="4">
    <source>
        <dbReference type="EMBL" id="SVA64014.1"/>
    </source>
</evidence>
<dbReference type="GO" id="GO:0046872">
    <property type="term" value="F:metal ion binding"/>
    <property type="evidence" value="ECO:0007669"/>
    <property type="project" value="UniProtKB-KW"/>
</dbReference>
<keyword evidence="2" id="KW-0560">Oxidoreductase</keyword>
<dbReference type="InterPro" id="IPR005255">
    <property type="entry name" value="PdxA_fam"/>
</dbReference>
<dbReference type="PANTHER" id="PTHR30004:SF6">
    <property type="entry name" value="D-THREONATE 4-PHOSPHATE DEHYDROGENASE"/>
    <property type="match status" value="1"/>
</dbReference>
<evidence type="ECO:0008006" key="5">
    <source>
        <dbReference type="Google" id="ProtNLM"/>
    </source>
</evidence>
<reference evidence="4" key="1">
    <citation type="submission" date="2018-05" db="EMBL/GenBank/DDBJ databases">
        <authorList>
            <person name="Lanie J.A."/>
            <person name="Ng W.-L."/>
            <person name="Kazmierczak K.M."/>
            <person name="Andrzejewski T.M."/>
            <person name="Davidsen T.M."/>
            <person name="Wayne K.J."/>
            <person name="Tettelin H."/>
            <person name="Glass J.I."/>
            <person name="Rusch D."/>
            <person name="Podicherti R."/>
            <person name="Tsui H.-C.T."/>
            <person name="Winkler M.E."/>
        </authorList>
    </citation>
    <scope>NUCLEOTIDE SEQUENCE</scope>
</reference>
<protein>
    <recommendedName>
        <fullName evidence="5">4-hydroxythreonine-4-phosphate dehydrogenase</fullName>
    </recommendedName>
</protein>
<dbReference type="Gene3D" id="3.40.718.10">
    <property type="entry name" value="Isopropylmalate Dehydrogenase"/>
    <property type="match status" value="1"/>
</dbReference>
<organism evidence="4">
    <name type="scientific">marine metagenome</name>
    <dbReference type="NCBI Taxonomy" id="408172"/>
    <lineage>
        <taxon>unclassified sequences</taxon>
        <taxon>metagenomes</taxon>
        <taxon>ecological metagenomes</taxon>
    </lineage>
</organism>
<gene>
    <name evidence="4" type="ORF">METZ01_LOCUS116868</name>
</gene>
<accession>A0A381XGW3</accession>
<dbReference type="EMBL" id="UINC01015151">
    <property type="protein sequence ID" value="SVA64014.1"/>
    <property type="molecule type" value="Genomic_DNA"/>
</dbReference>
<keyword evidence="1" id="KW-0479">Metal-binding</keyword>
<dbReference type="Pfam" id="PF04166">
    <property type="entry name" value="PdxA"/>
    <property type="match status" value="1"/>
</dbReference>